<dbReference type="AlphaFoldDB" id="A0A819V4M7"/>
<dbReference type="Proteomes" id="UP000663842">
    <property type="component" value="Unassembled WGS sequence"/>
</dbReference>
<feature type="chain" id="PRO_5036415918" evidence="1">
    <location>
        <begin position="17"/>
        <end position="104"/>
    </location>
</feature>
<dbReference type="EMBL" id="CAJOBG010001086">
    <property type="protein sequence ID" value="CAF3892837.1"/>
    <property type="molecule type" value="Genomic_DNA"/>
</dbReference>
<evidence type="ECO:0000313" key="2">
    <source>
        <dbReference type="EMBL" id="CAF3892837.1"/>
    </source>
</evidence>
<keyword evidence="1" id="KW-0732">Signal</keyword>
<evidence type="ECO:0000313" key="5">
    <source>
        <dbReference type="Proteomes" id="UP000663866"/>
    </source>
</evidence>
<dbReference type="Proteomes" id="UP000663866">
    <property type="component" value="Unassembled WGS sequence"/>
</dbReference>
<accession>A0A819V4M7</accession>
<keyword evidence="5" id="KW-1185">Reference proteome</keyword>
<protein>
    <submittedName>
        <fullName evidence="3">Uncharacterized protein</fullName>
    </submittedName>
</protein>
<name>A0A819V4M7_9BILA</name>
<sequence length="104" mass="11739">MSFVFLIVNFVFPTASELPLFYYWHYEGVIDGWLLYDQVHWSIGFSAVAANASFRDAHVYLGLFGYLNSCAKKSLIDQPVISRQVGTRAGRNTRSPTSTLIISK</sequence>
<evidence type="ECO:0000256" key="1">
    <source>
        <dbReference type="SAM" id="SignalP"/>
    </source>
</evidence>
<dbReference type="EMBL" id="CAJOBF010003555">
    <property type="protein sequence ID" value="CAF4097254.1"/>
    <property type="molecule type" value="Genomic_DNA"/>
</dbReference>
<gene>
    <name evidence="2" type="ORF">OVN521_LOCUS9078</name>
    <name evidence="3" type="ORF">UXM345_LOCUS22027</name>
</gene>
<comment type="caution">
    <text evidence="3">The sequence shown here is derived from an EMBL/GenBank/DDBJ whole genome shotgun (WGS) entry which is preliminary data.</text>
</comment>
<organism evidence="3 4">
    <name type="scientific">Rotaria magnacalcarata</name>
    <dbReference type="NCBI Taxonomy" id="392030"/>
    <lineage>
        <taxon>Eukaryota</taxon>
        <taxon>Metazoa</taxon>
        <taxon>Spiralia</taxon>
        <taxon>Gnathifera</taxon>
        <taxon>Rotifera</taxon>
        <taxon>Eurotatoria</taxon>
        <taxon>Bdelloidea</taxon>
        <taxon>Philodinida</taxon>
        <taxon>Philodinidae</taxon>
        <taxon>Rotaria</taxon>
    </lineage>
</organism>
<reference evidence="3" key="1">
    <citation type="submission" date="2021-02" db="EMBL/GenBank/DDBJ databases">
        <authorList>
            <person name="Nowell W R."/>
        </authorList>
    </citation>
    <scope>NUCLEOTIDE SEQUENCE</scope>
</reference>
<proteinExistence type="predicted"/>
<evidence type="ECO:0000313" key="4">
    <source>
        <dbReference type="Proteomes" id="UP000663842"/>
    </source>
</evidence>
<feature type="signal peptide" evidence="1">
    <location>
        <begin position="1"/>
        <end position="16"/>
    </location>
</feature>
<evidence type="ECO:0000313" key="3">
    <source>
        <dbReference type="EMBL" id="CAF4097254.1"/>
    </source>
</evidence>